<dbReference type="InterPro" id="IPR001547">
    <property type="entry name" value="Glyco_hydro_5"/>
</dbReference>
<accession>A0A927R6K9</accession>
<organism evidence="13 14">
    <name type="scientific">Plantactinospora soyae</name>
    <dbReference type="NCBI Taxonomy" id="1544732"/>
    <lineage>
        <taxon>Bacteria</taxon>
        <taxon>Bacillati</taxon>
        <taxon>Actinomycetota</taxon>
        <taxon>Actinomycetes</taxon>
        <taxon>Micromonosporales</taxon>
        <taxon>Micromonosporaceae</taxon>
        <taxon>Plantactinospora</taxon>
    </lineage>
</organism>
<name>A0A927R6K9_9ACTN</name>
<dbReference type="PANTHER" id="PTHR31297">
    <property type="entry name" value="GLUCAN ENDO-1,6-BETA-GLUCOSIDASE B"/>
    <property type="match status" value="1"/>
</dbReference>
<dbReference type="SMART" id="SM00637">
    <property type="entry name" value="CBD_II"/>
    <property type="match status" value="1"/>
</dbReference>
<evidence type="ECO:0000256" key="8">
    <source>
        <dbReference type="ARBA" id="ARBA00023295"/>
    </source>
</evidence>
<dbReference type="Gene3D" id="2.60.40.290">
    <property type="match status" value="1"/>
</dbReference>
<dbReference type="GO" id="GO:0009986">
    <property type="term" value="C:cell surface"/>
    <property type="evidence" value="ECO:0007669"/>
    <property type="project" value="TreeGrafter"/>
</dbReference>
<dbReference type="PANTHER" id="PTHR31297:SF41">
    <property type="entry name" value="ENDOGLUCANASE, PUTATIVE (AFU_ORTHOLOGUE AFUA_5G01830)-RELATED"/>
    <property type="match status" value="1"/>
</dbReference>
<keyword evidence="4 11" id="KW-0732">Signal</keyword>
<evidence type="ECO:0000256" key="6">
    <source>
        <dbReference type="ARBA" id="ARBA00023001"/>
    </source>
</evidence>
<gene>
    <name evidence="13" type="ORF">H4W31_004187</name>
</gene>
<dbReference type="PROSITE" id="PS00561">
    <property type="entry name" value="CBM2_A"/>
    <property type="match status" value="1"/>
</dbReference>
<evidence type="ECO:0000259" key="12">
    <source>
        <dbReference type="PROSITE" id="PS51173"/>
    </source>
</evidence>
<dbReference type="PROSITE" id="PS51173">
    <property type="entry name" value="CBM2"/>
    <property type="match status" value="1"/>
</dbReference>
<evidence type="ECO:0000256" key="9">
    <source>
        <dbReference type="ARBA" id="ARBA00023326"/>
    </source>
</evidence>
<dbReference type="Gene3D" id="2.60.40.10">
    <property type="entry name" value="Immunoglobulins"/>
    <property type="match status" value="2"/>
</dbReference>
<feature type="region of interest" description="Disordered" evidence="10">
    <location>
        <begin position="143"/>
        <end position="181"/>
    </location>
</feature>
<dbReference type="EMBL" id="JADBEB010000001">
    <property type="protein sequence ID" value="MBE1488549.1"/>
    <property type="molecule type" value="Genomic_DNA"/>
</dbReference>
<dbReference type="SUPFAM" id="SSF51445">
    <property type="entry name" value="(Trans)glycosidases"/>
    <property type="match status" value="1"/>
</dbReference>
<dbReference type="GO" id="GO:0008422">
    <property type="term" value="F:beta-glucosidase activity"/>
    <property type="evidence" value="ECO:0007669"/>
    <property type="project" value="TreeGrafter"/>
</dbReference>
<dbReference type="InterPro" id="IPR018366">
    <property type="entry name" value="CBM2_CS"/>
</dbReference>
<dbReference type="GO" id="GO:0030245">
    <property type="term" value="P:cellulose catabolic process"/>
    <property type="evidence" value="ECO:0007669"/>
    <property type="project" value="UniProtKB-KW"/>
</dbReference>
<evidence type="ECO:0000256" key="4">
    <source>
        <dbReference type="ARBA" id="ARBA00022729"/>
    </source>
</evidence>
<evidence type="ECO:0000313" key="14">
    <source>
        <dbReference type="Proteomes" id="UP000649753"/>
    </source>
</evidence>
<feature type="compositionally biased region" description="Pro residues" evidence="10">
    <location>
        <begin position="152"/>
        <end position="177"/>
    </location>
</feature>
<dbReference type="InterPro" id="IPR005102">
    <property type="entry name" value="Carbo-bd_X2"/>
</dbReference>
<comment type="catalytic activity">
    <reaction evidence="1">
        <text>Endohydrolysis of (1-&gt;4)-beta-D-glucosidic linkages in cellulose, lichenin and cereal beta-D-glucans.</text>
        <dbReference type="EC" id="3.2.1.4"/>
    </reaction>
</comment>
<feature type="domain" description="CBM2" evidence="12">
    <location>
        <begin position="34"/>
        <end position="143"/>
    </location>
</feature>
<protein>
    <recommendedName>
        <fullName evidence="3">cellulase</fullName>
        <ecNumber evidence="3">3.2.1.4</ecNumber>
    </recommendedName>
</protein>
<reference evidence="13" key="1">
    <citation type="submission" date="2020-10" db="EMBL/GenBank/DDBJ databases">
        <title>Sequencing the genomes of 1000 actinobacteria strains.</title>
        <authorList>
            <person name="Klenk H.-P."/>
        </authorList>
    </citation>
    <scope>NUCLEOTIDE SEQUENCE</scope>
    <source>
        <strain evidence="13">DSM 46832</strain>
    </source>
</reference>
<evidence type="ECO:0000256" key="3">
    <source>
        <dbReference type="ARBA" id="ARBA00012601"/>
    </source>
</evidence>
<dbReference type="InterPro" id="IPR001919">
    <property type="entry name" value="CBD2"/>
</dbReference>
<keyword evidence="6" id="KW-0136">Cellulose degradation</keyword>
<dbReference type="Gene3D" id="3.20.20.80">
    <property type="entry name" value="Glycosidases"/>
    <property type="match status" value="1"/>
</dbReference>
<dbReference type="InterPro" id="IPR012291">
    <property type="entry name" value="CBM2_carb-bd_dom_sf"/>
</dbReference>
<keyword evidence="8 13" id="KW-0326">Glycosidase</keyword>
<evidence type="ECO:0000256" key="1">
    <source>
        <dbReference type="ARBA" id="ARBA00000966"/>
    </source>
</evidence>
<feature type="signal peptide" evidence="11">
    <location>
        <begin position="1"/>
        <end position="37"/>
    </location>
</feature>
<sequence length="706" mass="76055">MSLQSTLRRARWRVGLVMGSAALLLATGAMVAASAQAAAGCRVAYATASQWSGGFSANVGITNLGDPLSGWSLVWTFPSGQRVTQAWNANVTSSGSQVTATNVSYNGALATNGTVSFGFNGSWSGTNAVPTSFTLNGVACTGSVGGTTTPTTRPPTTPPPTTRPPTTPPPTTPPPAGNPMAAVAAMQPGWNLGNSFDAVGADETAWGNPRVTEALLDNIRAQGFNSIRIPVTWTNHHGAAPSYTIDAAWLNRVREVVNWALADGFYVMINLHHDSWQWINTMPTDRTNVLNRYNALWTQLASAFRDASPRLHFESVNEPQFTGSSGDAQNATLLNELNTSFHRIVRQSGGNNATRLLVLPTLHTSADQPRVDELVSTFTALNDPNLIATVHFYGYWPFSVNVAGGTRFDATAQQDLTGVLDRVYNAFVSRNIPVVIGEYGLLGFDRHTGTIEQGEKLKFFEYLGYYARNRRITTQLWDNGQHFGRTSFQWSDPELFAQIKSSWTTRSGTASSDQVYVPRTGSITSKSLTLNLNGTTFQGLRQGNTDLVNGTDYTVSGSTLTLTAAALTRLVGSRAYGVNANIQARFSQGVPWRISIITYDPPVLSNATGAAASFAVPTQFRGDQLATMEAKYADGSNAGPHNWTSFKEFDVAFAPNYSANSITLKPEFFAEVNDGQRVTLTFHFWSGTTLTYYVTESGGNVTGTTS</sequence>
<dbReference type="Pfam" id="PF18448">
    <property type="entry name" value="CBM46"/>
    <property type="match status" value="1"/>
</dbReference>
<evidence type="ECO:0000256" key="7">
    <source>
        <dbReference type="ARBA" id="ARBA00023277"/>
    </source>
</evidence>
<dbReference type="Pfam" id="PF03442">
    <property type="entry name" value="CBM_X2"/>
    <property type="match status" value="1"/>
</dbReference>
<keyword evidence="9" id="KW-0624">Polysaccharide degradation</keyword>
<keyword evidence="7" id="KW-0119">Carbohydrate metabolism</keyword>
<dbReference type="InterPro" id="IPR017853">
    <property type="entry name" value="GH"/>
</dbReference>
<dbReference type="Pfam" id="PF00150">
    <property type="entry name" value="Cellulase"/>
    <property type="match status" value="1"/>
</dbReference>
<dbReference type="AlphaFoldDB" id="A0A927R6K9"/>
<dbReference type="SUPFAM" id="SSF81296">
    <property type="entry name" value="E set domains"/>
    <property type="match status" value="1"/>
</dbReference>
<keyword evidence="5 13" id="KW-0378">Hydrolase</keyword>
<evidence type="ECO:0000256" key="11">
    <source>
        <dbReference type="SAM" id="SignalP"/>
    </source>
</evidence>
<feature type="chain" id="PRO_5037412438" description="cellulase" evidence="11">
    <location>
        <begin position="38"/>
        <end position="706"/>
    </location>
</feature>
<proteinExistence type="inferred from homology"/>
<dbReference type="EC" id="3.2.1.4" evidence="3"/>
<dbReference type="InterPro" id="IPR014756">
    <property type="entry name" value="Ig_E-set"/>
</dbReference>
<dbReference type="Proteomes" id="UP000649753">
    <property type="component" value="Unassembled WGS sequence"/>
</dbReference>
<dbReference type="InterPro" id="IPR013783">
    <property type="entry name" value="Ig-like_fold"/>
</dbReference>
<dbReference type="Pfam" id="PF00553">
    <property type="entry name" value="CBM_2"/>
    <property type="match status" value="1"/>
</dbReference>
<dbReference type="InterPro" id="IPR040946">
    <property type="entry name" value="CBM46"/>
</dbReference>
<keyword evidence="14" id="KW-1185">Reference proteome</keyword>
<dbReference type="InterPro" id="IPR008965">
    <property type="entry name" value="CBM2/CBM3_carb-bd_dom_sf"/>
</dbReference>
<evidence type="ECO:0000313" key="13">
    <source>
        <dbReference type="EMBL" id="MBE1488549.1"/>
    </source>
</evidence>
<dbReference type="SUPFAM" id="SSF49384">
    <property type="entry name" value="Carbohydrate-binding domain"/>
    <property type="match status" value="1"/>
</dbReference>
<dbReference type="GO" id="GO:0008810">
    <property type="term" value="F:cellulase activity"/>
    <property type="evidence" value="ECO:0007669"/>
    <property type="project" value="UniProtKB-EC"/>
</dbReference>
<dbReference type="GO" id="GO:0030247">
    <property type="term" value="F:polysaccharide binding"/>
    <property type="evidence" value="ECO:0007669"/>
    <property type="project" value="UniProtKB-UniRule"/>
</dbReference>
<evidence type="ECO:0000256" key="2">
    <source>
        <dbReference type="ARBA" id="ARBA00005641"/>
    </source>
</evidence>
<dbReference type="InterPro" id="IPR050386">
    <property type="entry name" value="Glycosyl_hydrolase_5"/>
</dbReference>
<comment type="caution">
    <text evidence="13">The sequence shown here is derived from an EMBL/GenBank/DDBJ whole genome shotgun (WGS) entry which is preliminary data.</text>
</comment>
<comment type="similarity">
    <text evidence="2">Belongs to the glycosyl hydrolase 5 (cellulase A) family.</text>
</comment>
<evidence type="ECO:0000256" key="10">
    <source>
        <dbReference type="SAM" id="MobiDB-lite"/>
    </source>
</evidence>
<evidence type="ECO:0000256" key="5">
    <source>
        <dbReference type="ARBA" id="ARBA00022801"/>
    </source>
</evidence>
<dbReference type="GO" id="GO:0005576">
    <property type="term" value="C:extracellular region"/>
    <property type="evidence" value="ECO:0007669"/>
    <property type="project" value="TreeGrafter"/>
</dbReference>